<dbReference type="GO" id="GO:0006261">
    <property type="term" value="P:DNA-templated DNA replication"/>
    <property type="evidence" value="ECO:0007669"/>
    <property type="project" value="UniProtKB-UniRule"/>
</dbReference>
<keyword evidence="7 16" id="KW-0548">Nucleotidyltransferase</keyword>
<comment type="cofactor">
    <cofactor evidence="16">
        <name>Mg(2+)</name>
        <dbReference type="ChEBI" id="CHEBI:18420"/>
    </cofactor>
    <text evidence="16">Binds 2 magnesium ions per subunit.</text>
</comment>
<evidence type="ECO:0000256" key="9">
    <source>
        <dbReference type="ARBA" id="ARBA00022723"/>
    </source>
</evidence>
<keyword evidence="13 16" id="KW-0238">DNA-binding</keyword>
<evidence type="ECO:0000256" key="13">
    <source>
        <dbReference type="ARBA" id="ARBA00023125"/>
    </source>
</evidence>
<dbReference type="Pfam" id="PF00817">
    <property type="entry name" value="IMS"/>
    <property type="match status" value="1"/>
</dbReference>
<comment type="subunit">
    <text evidence="3 16">Monomer.</text>
</comment>
<evidence type="ECO:0000256" key="16">
    <source>
        <dbReference type="HAMAP-Rule" id="MF_01113"/>
    </source>
</evidence>
<name>A0AAE3M2E2_9BACT</name>
<evidence type="ECO:0000256" key="6">
    <source>
        <dbReference type="ARBA" id="ARBA00022679"/>
    </source>
</evidence>
<dbReference type="InterPro" id="IPR036775">
    <property type="entry name" value="DNA_pol_Y-fam_lit_finger_sf"/>
</dbReference>
<sequence>MVGDVDPVVRKIIHIDMDAFFASVEQRDFPELKGKPVVVGSSSQRGVIAAASYEARKYGVRSAMSSQLALKKCPHLIFQNSRYEVYKSVSSQIMNILYDYSDLIEPLSIDEAFVDVTRNKKNLNSATLIAQDIKRRIKEETQLTASAGISINKFLAKIASDQDKPDGIFVIKPDDVLPFIEQLQVKDFYGVGKKTAGRMNQLGIYTGKELQAWSLNGLVKNFGKAGQFFYSICRGIDERPVVPNRTRKSVGIENTFSQDIKTNEERIVELERLVEGLWKRMVKTDKFGRTLTLKVKSNDFKQHTYSKTLLYNIDQKEMLASLASTLLHNAVVEKPLRLMGLSISNLINEDDDPIPYQLTIDFD</sequence>
<comment type="catalytic activity">
    <reaction evidence="15 16">
        <text>DNA(n) + a 2'-deoxyribonucleoside 5'-triphosphate = DNA(n+1) + diphosphate</text>
        <dbReference type="Rhea" id="RHEA:22508"/>
        <dbReference type="Rhea" id="RHEA-COMP:17339"/>
        <dbReference type="Rhea" id="RHEA-COMP:17340"/>
        <dbReference type="ChEBI" id="CHEBI:33019"/>
        <dbReference type="ChEBI" id="CHEBI:61560"/>
        <dbReference type="ChEBI" id="CHEBI:173112"/>
        <dbReference type="EC" id="2.7.7.7"/>
    </reaction>
</comment>
<dbReference type="EMBL" id="JAPDPJ010000009">
    <property type="protein sequence ID" value="MCW3786026.1"/>
    <property type="molecule type" value="Genomic_DNA"/>
</dbReference>
<dbReference type="NCBIfam" id="NF002677">
    <property type="entry name" value="PRK02406.1"/>
    <property type="match status" value="1"/>
</dbReference>
<dbReference type="Pfam" id="PF11799">
    <property type="entry name" value="IMS_C"/>
    <property type="match status" value="1"/>
</dbReference>
<dbReference type="Pfam" id="PF21999">
    <property type="entry name" value="IMS_HHH_1"/>
    <property type="match status" value="1"/>
</dbReference>
<evidence type="ECO:0000259" key="17">
    <source>
        <dbReference type="PROSITE" id="PS50173"/>
    </source>
</evidence>
<dbReference type="Gene3D" id="3.30.70.270">
    <property type="match status" value="1"/>
</dbReference>
<evidence type="ECO:0000256" key="8">
    <source>
        <dbReference type="ARBA" id="ARBA00022705"/>
    </source>
</evidence>
<dbReference type="EC" id="2.7.7.7" evidence="16"/>
<proteinExistence type="inferred from homology"/>
<dbReference type="InterPro" id="IPR022880">
    <property type="entry name" value="DNApol_IV"/>
</dbReference>
<dbReference type="InterPro" id="IPR043502">
    <property type="entry name" value="DNA/RNA_pol_sf"/>
</dbReference>
<organism evidence="18 19">
    <name type="scientific">Plebeiibacterium sediminum</name>
    <dbReference type="NCBI Taxonomy" id="2992112"/>
    <lineage>
        <taxon>Bacteria</taxon>
        <taxon>Pseudomonadati</taxon>
        <taxon>Bacteroidota</taxon>
        <taxon>Bacteroidia</taxon>
        <taxon>Marinilabiliales</taxon>
        <taxon>Marinilabiliaceae</taxon>
        <taxon>Plebeiibacterium</taxon>
    </lineage>
</organism>
<dbReference type="HAMAP" id="MF_01113">
    <property type="entry name" value="DNApol_IV"/>
    <property type="match status" value="1"/>
</dbReference>
<dbReference type="InterPro" id="IPR053848">
    <property type="entry name" value="IMS_HHH_1"/>
</dbReference>
<dbReference type="GO" id="GO:0042276">
    <property type="term" value="P:error-prone translesion synthesis"/>
    <property type="evidence" value="ECO:0007669"/>
    <property type="project" value="TreeGrafter"/>
</dbReference>
<evidence type="ECO:0000256" key="10">
    <source>
        <dbReference type="ARBA" id="ARBA00022763"/>
    </source>
</evidence>
<accession>A0AAE3M2E2</accession>
<dbReference type="InterPro" id="IPR001126">
    <property type="entry name" value="UmuC"/>
</dbReference>
<keyword evidence="9 16" id="KW-0479">Metal-binding</keyword>
<evidence type="ECO:0000256" key="7">
    <source>
        <dbReference type="ARBA" id="ARBA00022695"/>
    </source>
</evidence>
<keyword evidence="10 16" id="KW-0227">DNA damage</keyword>
<comment type="caution">
    <text evidence="18">The sequence shown here is derived from an EMBL/GenBank/DDBJ whole genome shotgun (WGS) entry which is preliminary data.</text>
</comment>
<evidence type="ECO:0000313" key="19">
    <source>
        <dbReference type="Proteomes" id="UP001209229"/>
    </source>
</evidence>
<comment type="similarity">
    <text evidence="2 16">Belongs to the DNA polymerase type-Y family.</text>
</comment>
<dbReference type="Gene3D" id="3.40.1170.60">
    <property type="match status" value="1"/>
</dbReference>
<evidence type="ECO:0000256" key="4">
    <source>
        <dbReference type="ARBA" id="ARBA00022457"/>
    </source>
</evidence>
<dbReference type="PANTHER" id="PTHR11076">
    <property type="entry name" value="DNA REPAIR POLYMERASE UMUC / TRANSFERASE FAMILY MEMBER"/>
    <property type="match status" value="1"/>
</dbReference>
<keyword evidence="5 16" id="KW-0963">Cytoplasm</keyword>
<comment type="function">
    <text evidence="16">Poorly processive, error-prone DNA polymerase involved in untargeted mutagenesis. Copies undamaged DNA at stalled replication forks, which arise in vivo from mismatched or misaligned primer ends. These misaligned primers can be extended by PolIV. Exhibits no 3'-5' exonuclease (proofreading) activity. May be involved in translesional synthesis, in conjunction with the beta clamp from PolIII.</text>
</comment>
<reference evidence="18" key="1">
    <citation type="submission" date="2022-10" db="EMBL/GenBank/DDBJ databases">
        <authorList>
            <person name="Yu W.X."/>
        </authorList>
    </citation>
    <scope>NUCLEOTIDE SEQUENCE</scope>
    <source>
        <strain evidence="18">AAT</strain>
    </source>
</reference>
<evidence type="ECO:0000256" key="12">
    <source>
        <dbReference type="ARBA" id="ARBA00022932"/>
    </source>
</evidence>
<dbReference type="GO" id="GO:0006281">
    <property type="term" value="P:DNA repair"/>
    <property type="evidence" value="ECO:0007669"/>
    <property type="project" value="UniProtKB-UniRule"/>
</dbReference>
<evidence type="ECO:0000256" key="1">
    <source>
        <dbReference type="ARBA" id="ARBA00004496"/>
    </source>
</evidence>
<dbReference type="PANTHER" id="PTHR11076:SF33">
    <property type="entry name" value="DNA POLYMERASE KAPPA"/>
    <property type="match status" value="1"/>
</dbReference>
<dbReference type="GO" id="GO:0009432">
    <property type="term" value="P:SOS response"/>
    <property type="evidence" value="ECO:0007669"/>
    <property type="project" value="TreeGrafter"/>
</dbReference>
<dbReference type="InterPro" id="IPR043128">
    <property type="entry name" value="Rev_trsase/Diguanyl_cyclase"/>
</dbReference>
<feature type="domain" description="UmuC" evidence="17">
    <location>
        <begin position="12"/>
        <end position="192"/>
    </location>
</feature>
<dbReference type="Proteomes" id="UP001209229">
    <property type="component" value="Unassembled WGS sequence"/>
</dbReference>
<dbReference type="SUPFAM" id="SSF100879">
    <property type="entry name" value="Lesion bypass DNA polymerase (Y-family), little finger domain"/>
    <property type="match status" value="1"/>
</dbReference>
<keyword evidence="11 16" id="KW-0460">Magnesium</keyword>
<keyword evidence="14 16" id="KW-0234">DNA repair</keyword>
<comment type="subcellular location">
    <subcellularLocation>
        <location evidence="1 16">Cytoplasm</location>
    </subcellularLocation>
</comment>
<evidence type="ECO:0000256" key="14">
    <source>
        <dbReference type="ARBA" id="ARBA00023204"/>
    </source>
</evidence>
<dbReference type="AlphaFoldDB" id="A0AAE3M2E2"/>
<dbReference type="RefSeq" id="WP_301189596.1">
    <property type="nucleotide sequence ID" value="NZ_JAPDPJ010000009.1"/>
</dbReference>
<feature type="binding site" evidence="16">
    <location>
        <position position="110"/>
    </location>
    <ligand>
        <name>Mg(2+)</name>
        <dbReference type="ChEBI" id="CHEBI:18420"/>
    </ligand>
</feature>
<dbReference type="Gene3D" id="3.30.1490.100">
    <property type="entry name" value="DNA polymerase, Y-family, little finger domain"/>
    <property type="match status" value="1"/>
</dbReference>
<keyword evidence="12 16" id="KW-0239">DNA-directed DNA polymerase</keyword>
<keyword evidence="8 16" id="KW-0235">DNA replication</keyword>
<dbReference type="GO" id="GO:0003887">
    <property type="term" value="F:DNA-directed DNA polymerase activity"/>
    <property type="evidence" value="ECO:0007669"/>
    <property type="project" value="UniProtKB-UniRule"/>
</dbReference>
<keyword evidence="4 16" id="KW-0515">Mutator protein</keyword>
<evidence type="ECO:0000313" key="18">
    <source>
        <dbReference type="EMBL" id="MCW3786026.1"/>
    </source>
</evidence>
<protein>
    <recommendedName>
        <fullName evidence="16">DNA polymerase IV</fullName>
        <shortName evidence="16">Pol IV</shortName>
        <ecNumber evidence="16">2.7.7.7</ecNumber>
    </recommendedName>
</protein>
<keyword evidence="6 16" id="KW-0808">Transferase</keyword>
<dbReference type="PROSITE" id="PS50173">
    <property type="entry name" value="UMUC"/>
    <property type="match status" value="1"/>
</dbReference>
<feature type="active site" evidence="16">
    <location>
        <position position="111"/>
    </location>
</feature>
<evidence type="ECO:0000256" key="5">
    <source>
        <dbReference type="ARBA" id="ARBA00022490"/>
    </source>
</evidence>
<feature type="site" description="Substrate discrimination" evidence="16">
    <location>
        <position position="21"/>
    </location>
</feature>
<dbReference type="GO" id="GO:0000287">
    <property type="term" value="F:magnesium ion binding"/>
    <property type="evidence" value="ECO:0007669"/>
    <property type="project" value="UniProtKB-UniRule"/>
</dbReference>
<evidence type="ECO:0000256" key="2">
    <source>
        <dbReference type="ARBA" id="ARBA00010945"/>
    </source>
</evidence>
<dbReference type="NCBIfam" id="NF010731">
    <property type="entry name" value="PRK14133.1"/>
    <property type="match status" value="1"/>
</dbReference>
<gene>
    <name evidence="16 18" type="primary">dinB</name>
    <name evidence="18" type="ORF">OM075_06075</name>
</gene>
<dbReference type="FunFam" id="3.30.1490.100:FF:000004">
    <property type="entry name" value="DNA polymerase IV"/>
    <property type="match status" value="1"/>
</dbReference>
<dbReference type="InterPro" id="IPR017961">
    <property type="entry name" value="DNA_pol_Y-fam_little_finger"/>
</dbReference>
<dbReference type="GO" id="GO:0005829">
    <property type="term" value="C:cytosol"/>
    <property type="evidence" value="ECO:0007669"/>
    <property type="project" value="TreeGrafter"/>
</dbReference>
<evidence type="ECO:0000256" key="3">
    <source>
        <dbReference type="ARBA" id="ARBA00011245"/>
    </source>
</evidence>
<evidence type="ECO:0000256" key="11">
    <source>
        <dbReference type="ARBA" id="ARBA00022842"/>
    </source>
</evidence>
<dbReference type="InterPro" id="IPR050116">
    <property type="entry name" value="DNA_polymerase-Y"/>
</dbReference>
<dbReference type="SUPFAM" id="SSF56672">
    <property type="entry name" value="DNA/RNA polymerases"/>
    <property type="match status" value="1"/>
</dbReference>
<keyword evidence="19" id="KW-1185">Reference proteome</keyword>
<dbReference type="GO" id="GO:0003684">
    <property type="term" value="F:damaged DNA binding"/>
    <property type="evidence" value="ECO:0007669"/>
    <property type="project" value="InterPro"/>
</dbReference>
<feature type="binding site" evidence="16">
    <location>
        <position position="16"/>
    </location>
    <ligand>
        <name>Mg(2+)</name>
        <dbReference type="ChEBI" id="CHEBI:18420"/>
    </ligand>
</feature>
<dbReference type="CDD" id="cd03586">
    <property type="entry name" value="PolY_Pol_IV_kappa"/>
    <property type="match status" value="1"/>
</dbReference>
<evidence type="ECO:0000256" key="15">
    <source>
        <dbReference type="ARBA" id="ARBA00049244"/>
    </source>
</evidence>
<dbReference type="Gene3D" id="1.10.150.20">
    <property type="entry name" value="5' to 3' exonuclease, C-terminal subdomain"/>
    <property type="match status" value="1"/>
</dbReference>
<dbReference type="FunFam" id="3.40.1170.60:FF:000001">
    <property type="entry name" value="DNA polymerase IV"/>
    <property type="match status" value="1"/>
</dbReference>